<feature type="domain" description="PpiC" evidence="4">
    <location>
        <begin position="178"/>
        <end position="280"/>
    </location>
</feature>
<dbReference type="PANTHER" id="PTHR47637">
    <property type="entry name" value="CHAPERONE SURA"/>
    <property type="match status" value="1"/>
</dbReference>
<dbReference type="InterPro" id="IPR023058">
    <property type="entry name" value="PPIase_PpiC_CS"/>
</dbReference>
<keyword evidence="1 3" id="KW-0732">Signal</keyword>
<dbReference type="GO" id="GO:0003755">
    <property type="term" value="F:peptidyl-prolyl cis-trans isomerase activity"/>
    <property type="evidence" value="ECO:0007669"/>
    <property type="project" value="UniProtKB-KW"/>
</dbReference>
<evidence type="ECO:0000313" key="6">
    <source>
        <dbReference type="Proteomes" id="UP000244905"/>
    </source>
</evidence>
<organism evidence="5 6">
    <name type="scientific">Duncaniella muris</name>
    <dbReference type="NCBI Taxonomy" id="2094150"/>
    <lineage>
        <taxon>Bacteria</taxon>
        <taxon>Pseudomonadati</taxon>
        <taxon>Bacteroidota</taxon>
        <taxon>Bacteroidia</taxon>
        <taxon>Bacteroidales</taxon>
        <taxon>Muribaculaceae</taxon>
        <taxon>Duncaniella</taxon>
    </lineage>
</organism>
<evidence type="ECO:0000259" key="4">
    <source>
        <dbReference type="PROSITE" id="PS50198"/>
    </source>
</evidence>
<comment type="caution">
    <text evidence="5">The sequence shown here is derived from an EMBL/GenBank/DDBJ whole genome shotgun (WGS) entry which is preliminary data.</text>
</comment>
<dbReference type="Proteomes" id="UP000244905">
    <property type="component" value="Unassembled WGS sequence"/>
</dbReference>
<dbReference type="SUPFAM" id="SSF54534">
    <property type="entry name" value="FKBP-like"/>
    <property type="match status" value="2"/>
</dbReference>
<protein>
    <submittedName>
        <fullName evidence="5">Peptidylprolyl isomerase</fullName>
    </submittedName>
</protein>
<dbReference type="PROSITE" id="PS01096">
    <property type="entry name" value="PPIC_PPIASE_1"/>
    <property type="match status" value="1"/>
</dbReference>
<dbReference type="GeneID" id="82526814"/>
<reference evidence="6" key="1">
    <citation type="submission" date="2018-02" db="EMBL/GenBank/DDBJ databases">
        <authorList>
            <person name="Clavel T."/>
            <person name="Strowig T."/>
        </authorList>
    </citation>
    <scope>NUCLEOTIDE SEQUENCE [LARGE SCALE GENOMIC DNA]</scope>
    <source>
        <strain evidence="6">DSM 103720</strain>
    </source>
</reference>
<accession>A0A2V1IL90</accession>
<keyword evidence="2 5" id="KW-0413">Isomerase</keyword>
<feature type="chain" id="PRO_5016028372" evidence="3">
    <location>
        <begin position="28"/>
        <end position="458"/>
    </location>
</feature>
<dbReference type="InterPro" id="IPR000297">
    <property type="entry name" value="PPIase_PpiC"/>
</dbReference>
<dbReference type="PROSITE" id="PS50198">
    <property type="entry name" value="PPIC_PPIASE_2"/>
    <property type="match status" value="2"/>
</dbReference>
<feature type="domain" description="PpiC" evidence="4">
    <location>
        <begin position="283"/>
        <end position="378"/>
    </location>
</feature>
<feature type="signal peptide" evidence="3">
    <location>
        <begin position="1"/>
        <end position="27"/>
    </location>
</feature>
<dbReference type="InterPro" id="IPR046357">
    <property type="entry name" value="PPIase_dom_sf"/>
</dbReference>
<evidence type="ECO:0000256" key="3">
    <source>
        <dbReference type="SAM" id="SignalP"/>
    </source>
</evidence>
<evidence type="ECO:0000256" key="2">
    <source>
        <dbReference type="PROSITE-ProRule" id="PRU00278"/>
    </source>
</evidence>
<dbReference type="InterPro" id="IPR050280">
    <property type="entry name" value="OMP_Chaperone_SurA"/>
</dbReference>
<dbReference type="Pfam" id="PF00639">
    <property type="entry name" value="Rotamase"/>
    <property type="match status" value="2"/>
</dbReference>
<evidence type="ECO:0000256" key="1">
    <source>
        <dbReference type="ARBA" id="ARBA00022729"/>
    </source>
</evidence>
<dbReference type="PANTHER" id="PTHR47637:SF1">
    <property type="entry name" value="CHAPERONE SURA"/>
    <property type="match status" value="1"/>
</dbReference>
<dbReference type="RefSeq" id="WP_107032945.1">
    <property type="nucleotide sequence ID" value="NZ_CAOLYA010000033.1"/>
</dbReference>
<keyword evidence="6" id="KW-1185">Reference proteome</keyword>
<keyword evidence="2" id="KW-0697">Rotamase</keyword>
<dbReference type="InterPro" id="IPR027304">
    <property type="entry name" value="Trigger_fact/SurA_dom_sf"/>
</dbReference>
<gene>
    <name evidence="5" type="ORF">C5O23_10740</name>
</gene>
<sequence>MNTNSVKTKSIILLAVLLLTGAAYVSAGTDNVAEEVAWVVGDQPIWKSEIEEAYQTMLYEKMPIAGDPYCVIPEQLAIEKLYLHQAELDTVVAPDSWVMNQVEAYLNNYINNFGSKEKVEQYFHKSIPAMRESLREMISNRSRVQQVQQNLTSKIKATPADVRRYFEKLPEDSVPWVPLQVEVQIFSVSPSVSREAVEDVKARLRSFSDQVNKGESPFSTLAILYSEDPGSAVRGGELGFMGRGELVPEFAAVAFNLNDPKKVSKVVETQFGYHIMQLIEKRGDRVNVRHILLRPKVAEKDLTEAVNRLDSLRMDINDGKFTFEEAVTVLSQDKDTRNNRGRMVNPTTGSTRFEMAQLPQEISRLVNDMQPGDISQPFIMTDPKTNREKVAFVKLTSRIPGHRANISDDYQLVKDMYENSRREEVLNTWLAKKIKNTYIRIEDGWKNCDFKHDWNKQQ</sequence>
<proteinExistence type="predicted"/>
<dbReference type="EMBL" id="PUEC01000026">
    <property type="protein sequence ID" value="PWB01068.1"/>
    <property type="molecule type" value="Genomic_DNA"/>
</dbReference>
<dbReference type="Gene3D" id="3.10.50.40">
    <property type="match status" value="2"/>
</dbReference>
<dbReference type="SUPFAM" id="SSF109998">
    <property type="entry name" value="Triger factor/SurA peptide-binding domain-like"/>
    <property type="match status" value="1"/>
</dbReference>
<dbReference type="AlphaFoldDB" id="A0A2V1IL90"/>
<name>A0A2V1IL90_9BACT</name>
<evidence type="ECO:0000313" key="5">
    <source>
        <dbReference type="EMBL" id="PWB01068.1"/>
    </source>
</evidence>